<dbReference type="SUPFAM" id="SSF55129">
    <property type="entry name" value="Ribosomal protein L30p/L7e"/>
    <property type="match status" value="1"/>
</dbReference>
<dbReference type="PANTHER" id="PTHR15892:SF2">
    <property type="entry name" value="LARGE RIBOSOMAL SUBUNIT PROTEIN UL30M"/>
    <property type="match status" value="1"/>
</dbReference>
<dbReference type="AlphaFoldDB" id="A0A376B517"/>
<dbReference type="CDD" id="cd01658">
    <property type="entry name" value="Ribosomal_L30"/>
    <property type="match status" value="1"/>
</dbReference>
<sequence length="85" mass="9293">MVFYRITLIRSTIGLPQSTKKIVSALGLGKRGSVVYKRVTPVIAGAVTSIKELVDVEVSKGYLSAEQIHQQRKSNPGYKVTGRAF</sequence>
<dbReference type="VEuPathDB" id="FungiDB:SCODWIG_01548"/>
<keyword evidence="2 6" id="KW-0689">Ribosomal protein</keyword>
<protein>
    <recommendedName>
        <fullName evidence="4">Large ribosomal subunit protein uL30m</fullName>
    </recommendedName>
</protein>
<dbReference type="Gene3D" id="3.30.1390.20">
    <property type="entry name" value="Ribosomal protein L30, ferredoxin-like fold domain"/>
    <property type="match status" value="1"/>
</dbReference>
<dbReference type="InterPro" id="IPR036919">
    <property type="entry name" value="Ribo_uL30_ferredoxin-like_sf"/>
</dbReference>
<dbReference type="PANTHER" id="PTHR15892">
    <property type="entry name" value="MITOCHONDRIAL RIBOSOMAL PROTEIN L30"/>
    <property type="match status" value="1"/>
</dbReference>
<name>A0A376B517_9ASCO</name>
<evidence type="ECO:0000256" key="1">
    <source>
        <dbReference type="ARBA" id="ARBA00007594"/>
    </source>
</evidence>
<dbReference type="GO" id="GO:0005739">
    <property type="term" value="C:mitochondrion"/>
    <property type="evidence" value="ECO:0007669"/>
    <property type="project" value="TreeGrafter"/>
</dbReference>
<reference evidence="7" key="1">
    <citation type="submission" date="2018-06" db="EMBL/GenBank/DDBJ databases">
        <authorList>
            <person name="Guldener U."/>
        </authorList>
    </citation>
    <scope>NUCLEOTIDE SEQUENCE [LARGE SCALE GENOMIC DNA]</scope>
    <source>
        <strain evidence="7">UTAD17</strain>
    </source>
</reference>
<evidence type="ECO:0000256" key="4">
    <source>
        <dbReference type="ARBA" id="ARBA00035281"/>
    </source>
</evidence>
<dbReference type="InterPro" id="IPR016082">
    <property type="entry name" value="Ribosomal_uL30_ferredoxin-like"/>
</dbReference>
<dbReference type="OrthoDB" id="509901at2759"/>
<accession>A0A376B517</accession>
<organism evidence="6 7">
    <name type="scientific">Saccharomycodes ludwigii</name>
    <dbReference type="NCBI Taxonomy" id="36035"/>
    <lineage>
        <taxon>Eukaryota</taxon>
        <taxon>Fungi</taxon>
        <taxon>Dikarya</taxon>
        <taxon>Ascomycota</taxon>
        <taxon>Saccharomycotina</taxon>
        <taxon>Saccharomycetes</taxon>
        <taxon>Saccharomycodales</taxon>
        <taxon>Saccharomycodaceae</taxon>
        <taxon>Saccharomycodes</taxon>
    </lineage>
</organism>
<dbReference type="EMBL" id="UFAJ01000204">
    <property type="protein sequence ID" value="SSD59787.1"/>
    <property type="molecule type" value="Genomic_DNA"/>
</dbReference>
<dbReference type="NCBIfam" id="TIGR01308">
    <property type="entry name" value="rpmD_bact"/>
    <property type="match status" value="1"/>
</dbReference>
<evidence type="ECO:0000256" key="3">
    <source>
        <dbReference type="ARBA" id="ARBA00023274"/>
    </source>
</evidence>
<dbReference type="InterPro" id="IPR005996">
    <property type="entry name" value="Ribosomal_uL30_bac-type"/>
</dbReference>
<comment type="similarity">
    <text evidence="1">Belongs to the universal ribosomal protein uL30 family.</text>
</comment>
<dbReference type="GO" id="GO:0015934">
    <property type="term" value="C:large ribosomal subunit"/>
    <property type="evidence" value="ECO:0007669"/>
    <property type="project" value="InterPro"/>
</dbReference>
<proteinExistence type="inferred from homology"/>
<keyword evidence="7" id="KW-1185">Reference proteome</keyword>
<dbReference type="GO" id="GO:0006412">
    <property type="term" value="P:translation"/>
    <property type="evidence" value="ECO:0007669"/>
    <property type="project" value="InterPro"/>
</dbReference>
<dbReference type="Proteomes" id="UP000262825">
    <property type="component" value="Unassembled WGS sequence"/>
</dbReference>
<dbReference type="GO" id="GO:0003735">
    <property type="term" value="F:structural constituent of ribosome"/>
    <property type="evidence" value="ECO:0007669"/>
    <property type="project" value="InterPro"/>
</dbReference>
<evidence type="ECO:0000256" key="2">
    <source>
        <dbReference type="ARBA" id="ARBA00022980"/>
    </source>
</evidence>
<dbReference type="Pfam" id="PF00327">
    <property type="entry name" value="Ribosomal_L30"/>
    <property type="match status" value="1"/>
</dbReference>
<gene>
    <name evidence="6" type="ORF">SCODWIG_01548</name>
</gene>
<keyword evidence="3" id="KW-0687">Ribonucleoprotein</keyword>
<feature type="domain" description="Large ribosomal subunit protein uL30-like ferredoxin-like fold" evidence="5">
    <location>
        <begin position="4"/>
        <end position="54"/>
    </location>
</feature>
<evidence type="ECO:0000313" key="6">
    <source>
        <dbReference type="EMBL" id="SSD59787.1"/>
    </source>
</evidence>
<evidence type="ECO:0000259" key="5">
    <source>
        <dbReference type="Pfam" id="PF00327"/>
    </source>
</evidence>
<evidence type="ECO:0000313" key="7">
    <source>
        <dbReference type="Proteomes" id="UP000262825"/>
    </source>
</evidence>